<dbReference type="InterPro" id="IPR037181">
    <property type="entry name" value="SUFU_N"/>
</dbReference>
<reference evidence="4" key="1">
    <citation type="journal article" date="2023" name="Mol. Biol. Evol.">
        <title>Third-Generation Sequencing Reveals the Adaptive Role of the Epigenome in Three Deep-Sea Polychaetes.</title>
        <authorList>
            <person name="Perez M."/>
            <person name="Aroh O."/>
            <person name="Sun Y."/>
            <person name="Lan Y."/>
            <person name="Juniper S.K."/>
            <person name="Young C.R."/>
            <person name="Angers B."/>
            <person name="Qian P.Y."/>
        </authorList>
    </citation>
    <scope>NUCLEOTIDE SEQUENCE</scope>
    <source>
        <strain evidence="4">P08H-3</strain>
    </source>
</reference>
<dbReference type="Gene3D" id="3.30.1360.230">
    <property type="entry name" value="Sufu, C-terminal domain"/>
    <property type="match status" value="1"/>
</dbReference>
<accession>A0AAD9MY57</accession>
<gene>
    <name evidence="4" type="ORF">LSH36_421g02052</name>
</gene>
<dbReference type="SUPFAM" id="SSF103359">
    <property type="entry name" value="Suppressor of Fused, N-terminal domain"/>
    <property type="match status" value="1"/>
</dbReference>
<name>A0AAD9MY57_9ANNE</name>
<evidence type="ECO:0000313" key="5">
    <source>
        <dbReference type="Proteomes" id="UP001208570"/>
    </source>
</evidence>
<dbReference type="PANTHER" id="PTHR10928">
    <property type="entry name" value="SUPPRESSOR OF FUSED"/>
    <property type="match status" value="1"/>
</dbReference>
<dbReference type="InterPro" id="IPR007768">
    <property type="entry name" value="Suppressor_of_fused"/>
</dbReference>
<keyword evidence="5" id="KW-1185">Reference proteome</keyword>
<feature type="domain" description="Suppressor of fused C-terminal" evidence="3">
    <location>
        <begin position="262"/>
        <end position="372"/>
    </location>
</feature>
<sequence>MVVTARHNYGDILTYIDVYCHPREIEQDVPAHWHYITYGISGLKQNLNSLERFDCILDEDEGRSCCFELTFRLKHDDKEEVPPQWPLFMLQSLARYVQDTGNNLSIGDHIPWNKSLDSTNLNDLDGELHQDAEASGIKHLLITEDPELMTLITEQCNIQFRQLLGVLEAEVKAAQNWKGRGLLDLCSVTPQAGGPYFVTDMSRELSVFDYQPYFVKLVGTEVASEGSNLAHVTALCYWEGLYSPSAASNIKIDDAGNLIEEYTLESASLYIDTEASELLSVAARGRLAHGKFFMYESPHGGVILFIPPEYTDHMVSVNSKKPLKAHGSNLQIYCGHDFISQLGEAVDTFSLRYQHTITKEIHLHYPRVKIIISNLTDQPMRYDLSFSRTSLTSVQNAGLMISRSKYVDQVNSPGNGKTNNADNHTPSTTKVSLVGSNFDVPVNNMVDSVHEASIAAVNRIHVRESIRVGEGNAVAKNQVSVRSALEFGKDSDVEVIPYSVTDVQCTSLIRSPPAVPERKSSITMPAQSRTTAVEHTMQLNGNAIKTTAMPLPPPHFYASNLYDGLSKHPTKKCVPTNKNVRGVQTRGLHTEVPYGENLSHPKENFTVKDSILLTVKGSNNLKDNAISVSQSEKEDFGRPIHKMDQNSNETVTNRSNLNRATSLLSNTHVEQVKQVDKSRNRKTDVTSSESCDMSSTQLEHGFACHSLQDSGNTYSLPRSVSKTKDYFLYPSSWHSLPRSFGKNNGTKLSKEKTSPLSINEKLLAGFSDLRGVSVPILNSLHTPYMVRKKTALQKSLSLKCLRSDSPICNGAPIQSAFTQTSDSSFPKPSRFREQKVSASLFRNTIGIKPECSSKLHRVHLNDTLLSLCDMEWDHQLTGGCGYYMQNNDECRLSGRDASTSDSTGRGHEPKAKSAKEIFCTTYSNILEMVNVEGALSSQKGLDLSLVREENEDPSTTSSVVSAKPVTPAENLNQTQEMPSDLEYKLAFNITAQSSSFTDVLENSSLSCTDNQKYNIIPSSAPDIKVVQPIQCLAADVISCQDNHLLIPKPLMRRRRCRSRVAAHRAAAIPLIAVISDSLIP</sequence>
<feature type="region of interest" description="Disordered" evidence="1">
    <location>
        <begin position="669"/>
        <end position="692"/>
    </location>
</feature>
<evidence type="ECO:0000313" key="4">
    <source>
        <dbReference type="EMBL" id="KAK2150142.1"/>
    </source>
</evidence>
<dbReference type="Pfam" id="PF12470">
    <property type="entry name" value="SUFU_C"/>
    <property type="match status" value="1"/>
</dbReference>
<dbReference type="PANTHER" id="PTHR10928:SF2">
    <property type="entry name" value="SUPPRESSOR OF FUSED HOMOLOG"/>
    <property type="match status" value="1"/>
</dbReference>
<dbReference type="InterPro" id="IPR024314">
    <property type="entry name" value="SUFU_C"/>
</dbReference>
<protein>
    <submittedName>
        <fullName evidence="4">Uncharacterized protein</fullName>
    </submittedName>
</protein>
<proteinExistence type="predicted"/>
<feature type="compositionally biased region" description="Basic and acidic residues" evidence="1">
    <location>
        <begin position="670"/>
        <end position="684"/>
    </location>
</feature>
<feature type="compositionally biased region" description="Basic and acidic residues" evidence="1">
    <location>
        <begin position="631"/>
        <end position="644"/>
    </location>
</feature>
<dbReference type="GO" id="GO:0005737">
    <property type="term" value="C:cytoplasm"/>
    <property type="evidence" value="ECO:0007669"/>
    <property type="project" value="TreeGrafter"/>
</dbReference>
<dbReference type="InterPro" id="IPR020941">
    <property type="entry name" value="SUFU-like_domain"/>
</dbReference>
<dbReference type="Pfam" id="PF05076">
    <property type="entry name" value="SUFU"/>
    <property type="match status" value="1"/>
</dbReference>
<comment type="caution">
    <text evidence="4">The sequence shown here is derived from an EMBL/GenBank/DDBJ whole genome shotgun (WGS) entry which is preliminary data.</text>
</comment>
<feature type="region of interest" description="Disordered" evidence="1">
    <location>
        <begin position="629"/>
        <end position="650"/>
    </location>
</feature>
<evidence type="ECO:0000259" key="3">
    <source>
        <dbReference type="Pfam" id="PF12470"/>
    </source>
</evidence>
<organism evidence="4 5">
    <name type="scientific">Paralvinella palmiformis</name>
    <dbReference type="NCBI Taxonomy" id="53620"/>
    <lineage>
        <taxon>Eukaryota</taxon>
        <taxon>Metazoa</taxon>
        <taxon>Spiralia</taxon>
        <taxon>Lophotrochozoa</taxon>
        <taxon>Annelida</taxon>
        <taxon>Polychaeta</taxon>
        <taxon>Sedentaria</taxon>
        <taxon>Canalipalpata</taxon>
        <taxon>Terebellida</taxon>
        <taxon>Terebelliformia</taxon>
        <taxon>Alvinellidae</taxon>
        <taxon>Paralvinella</taxon>
    </lineage>
</organism>
<evidence type="ECO:0000256" key="1">
    <source>
        <dbReference type="SAM" id="MobiDB-lite"/>
    </source>
</evidence>
<dbReference type="EMBL" id="JAODUP010000421">
    <property type="protein sequence ID" value="KAK2150142.1"/>
    <property type="molecule type" value="Genomic_DNA"/>
</dbReference>
<dbReference type="InterPro" id="IPR038489">
    <property type="entry name" value="SUFU_C_sf"/>
</dbReference>
<evidence type="ECO:0000259" key="2">
    <source>
        <dbReference type="Pfam" id="PF05076"/>
    </source>
</evidence>
<dbReference type="AlphaFoldDB" id="A0AAD9MY57"/>
<dbReference type="GO" id="GO:0005634">
    <property type="term" value="C:nucleus"/>
    <property type="evidence" value="ECO:0007669"/>
    <property type="project" value="TreeGrafter"/>
</dbReference>
<dbReference type="Proteomes" id="UP001208570">
    <property type="component" value="Unassembled WGS sequence"/>
</dbReference>
<feature type="domain" description="Suppressor of fused-like" evidence="2">
    <location>
        <begin position="16"/>
        <end position="204"/>
    </location>
</feature>